<keyword evidence="4" id="KW-0966">Cell projection</keyword>
<dbReference type="KEGG" id="bap:BUAP5A_329"/>
<dbReference type="OrthoDB" id="6554581at2"/>
<keyword evidence="3" id="KW-1005">Bacterial flagellum biogenesis</keyword>
<dbReference type="EMBL" id="CP001161">
    <property type="protein sequence ID" value="ACL30693.1"/>
    <property type="molecule type" value="Genomic_DNA"/>
</dbReference>
<evidence type="ECO:0000256" key="2">
    <source>
        <dbReference type="ARBA" id="ARBA00007703"/>
    </source>
</evidence>
<accession>A0A7U3YAD2</accession>
<sequence>MNNLIDTIKKIENILYSLERILKQECHNLLKSKTSNEEILELIKRKKILFKKLIILSQDRLCLEKEYNIFPPYESNNKLNNYWKKIINTCLILRKLNLKNKIIMNKKFYLNQRFLELSSSYKKSIIYNLDGNLEI</sequence>
<dbReference type="Proteomes" id="UP000006904">
    <property type="component" value="Chromosome"/>
</dbReference>
<dbReference type="SUPFAM" id="SSF140566">
    <property type="entry name" value="FlgN-like"/>
    <property type="match status" value="1"/>
</dbReference>
<comment type="function">
    <text evidence="1">Required for the efficient initiation of filament assembly.</text>
</comment>
<keyword evidence="4" id="KW-0969">Cilium</keyword>
<dbReference type="Pfam" id="PF05130">
    <property type="entry name" value="FlgN"/>
    <property type="match status" value="1"/>
</dbReference>
<reference evidence="4 5" key="1">
    <citation type="journal article" date="2009" name="Science">
        <title>The dynamics and time scale of ongoing genomic erosion in symbiotic bacteria.</title>
        <authorList>
            <person name="Moran N.A."/>
            <person name="McLaughlin H.J."/>
            <person name="Sorek R."/>
        </authorList>
    </citation>
    <scope>NUCLEOTIDE SEQUENCE [LARGE SCALE GENOMIC DNA]</scope>
    <source>
        <strain evidence="4 5">5A</strain>
    </source>
</reference>
<evidence type="ECO:0000313" key="5">
    <source>
        <dbReference type="Proteomes" id="UP000006904"/>
    </source>
</evidence>
<organism evidence="4 5">
    <name type="scientific">Buchnera aphidicola subsp. Acyrthosiphon pisum (strain 5A)</name>
    <dbReference type="NCBI Taxonomy" id="563178"/>
    <lineage>
        <taxon>Bacteria</taxon>
        <taxon>Pseudomonadati</taxon>
        <taxon>Pseudomonadota</taxon>
        <taxon>Gammaproteobacteria</taxon>
        <taxon>Enterobacterales</taxon>
        <taxon>Erwiniaceae</taxon>
        <taxon>Buchnera</taxon>
    </lineage>
</organism>
<dbReference type="GO" id="GO:0044780">
    <property type="term" value="P:bacterial-type flagellum assembly"/>
    <property type="evidence" value="ECO:0007669"/>
    <property type="project" value="InterPro"/>
</dbReference>
<evidence type="ECO:0000256" key="1">
    <source>
        <dbReference type="ARBA" id="ARBA00002397"/>
    </source>
</evidence>
<name>A0A7U3YAD2_BUCA5</name>
<dbReference type="InterPro" id="IPR036679">
    <property type="entry name" value="FlgN-like_sf"/>
</dbReference>
<dbReference type="AlphaFoldDB" id="A0A7U3YAD2"/>
<dbReference type="InterPro" id="IPR007809">
    <property type="entry name" value="FlgN-like"/>
</dbReference>
<evidence type="ECO:0000313" key="4">
    <source>
        <dbReference type="EMBL" id="ACL30693.1"/>
    </source>
</evidence>
<gene>
    <name evidence="4" type="primary">flgN</name>
    <name evidence="4" type="ordered locus">BUAP5A_329</name>
</gene>
<proteinExistence type="inferred from homology"/>
<evidence type="ECO:0000256" key="3">
    <source>
        <dbReference type="ARBA" id="ARBA00022795"/>
    </source>
</evidence>
<keyword evidence="4" id="KW-0282">Flagellum</keyword>
<protein>
    <submittedName>
        <fullName evidence="4">Flagella synthesis protein FlgN</fullName>
    </submittedName>
</protein>
<comment type="similarity">
    <text evidence="2">Belongs to the FlgN family.</text>
</comment>